<evidence type="ECO:0000313" key="1">
    <source>
        <dbReference type="EMBL" id="KAF5356552.1"/>
    </source>
</evidence>
<gene>
    <name evidence="1" type="ORF">D9758_008239</name>
</gene>
<dbReference type="AlphaFoldDB" id="A0A8H5G1E2"/>
<dbReference type="EMBL" id="JAACJM010000054">
    <property type="protein sequence ID" value="KAF5356552.1"/>
    <property type="molecule type" value="Genomic_DNA"/>
</dbReference>
<name>A0A8H5G1E2_9AGAR</name>
<reference evidence="1 2" key="1">
    <citation type="journal article" date="2020" name="ISME J.">
        <title>Uncovering the hidden diversity of litter-decomposition mechanisms in mushroom-forming fungi.</title>
        <authorList>
            <person name="Floudas D."/>
            <person name="Bentzer J."/>
            <person name="Ahren D."/>
            <person name="Johansson T."/>
            <person name="Persson P."/>
            <person name="Tunlid A."/>
        </authorList>
    </citation>
    <scope>NUCLEOTIDE SEQUENCE [LARGE SCALE GENOMIC DNA]</scope>
    <source>
        <strain evidence="1 2">CBS 291.85</strain>
    </source>
</reference>
<dbReference type="Proteomes" id="UP000559256">
    <property type="component" value="Unassembled WGS sequence"/>
</dbReference>
<sequence>MVSGMHSCPVELASYIFSLACTDDGATVHSLSLVSRSFNDICAFLRYDSVSIHNREQIARVSASLSKLPPHLRRIHHLYIFLAPPQARVDVNDDIELVFRILQFASPTLESLAFVYPNTVMSSTAISRLFRTPFPNLHELTVHGFYPFPNSSTMHMPRLERLHLSGNRNPYGLFHMNCLNDSLPYLTHLRVSGLLMASSFAIELECVVNVSRGVDSEQISPVPGRLPLPSKLEHIVIQPGYNPATRTSMGNMKKDEAMMKTLQDVVRCQDTGISDGVKGNLRVVLENRGEVPDMMMKEVLYRDWMSRLDGKAGCWPLECRV</sequence>
<dbReference type="InterPro" id="IPR032675">
    <property type="entry name" value="LRR_dom_sf"/>
</dbReference>
<proteinExistence type="predicted"/>
<evidence type="ECO:0008006" key="3">
    <source>
        <dbReference type="Google" id="ProtNLM"/>
    </source>
</evidence>
<dbReference type="Gene3D" id="3.80.10.10">
    <property type="entry name" value="Ribonuclease Inhibitor"/>
    <property type="match status" value="1"/>
</dbReference>
<comment type="caution">
    <text evidence="1">The sequence shown here is derived from an EMBL/GenBank/DDBJ whole genome shotgun (WGS) entry which is preliminary data.</text>
</comment>
<keyword evidence="2" id="KW-1185">Reference proteome</keyword>
<dbReference type="OrthoDB" id="3256367at2759"/>
<evidence type="ECO:0000313" key="2">
    <source>
        <dbReference type="Proteomes" id="UP000559256"/>
    </source>
</evidence>
<protein>
    <recommendedName>
        <fullName evidence="3">F-box domain-containing protein</fullName>
    </recommendedName>
</protein>
<organism evidence="1 2">
    <name type="scientific">Tetrapyrgos nigripes</name>
    <dbReference type="NCBI Taxonomy" id="182062"/>
    <lineage>
        <taxon>Eukaryota</taxon>
        <taxon>Fungi</taxon>
        <taxon>Dikarya</taxon>
        <taxon>Basidiomycota</taxon>
        <taxon>Agaricomycotina</taxon>
        <taxon>Agaricomycetes</taxon>
        <taxon>Agaricomycetidae</taxon>
        <taxon>Agaricales</taxon>
        <taxon>Marasmiineae</taxon>
        <taxon>Marasmiaceae</taxon>
        <taxon>Tetrapyrgos</taxon>
    </lineage>
</organism>
<accession>A0A8H5G1E2</accession>
<dbReference type="SUPFAM" id="SSF52047">
    <property type="entry name" value="RNI-like"/>
    <property type="match status" value="1"/>
</dbReference>